<dbReference type="AlphaFoldDB" id="A0A561SZX4"/>
<dbReference type="PROSITE" id="PS50043">
    <property type="entry name" value="HTH_LUXR_2"/>
    <property type="match status" value="1"/>
</dbReference>
<dbReference type="InterPro" id="IPR036388">
    <property type="entry name" value="WH-like_DNA-bd_sf"/>
</dbReference>
<dbReference type="SMART" id="SM00421">
    <property type="entry name" value="HTH_LUXR"/>
    <property type="match status" value="1"/>
</dbReference>
<dbReference type="PRINTS" id="PR00038">
    <property type="entry name" value="HTHLUXR"/>
</dbReference>
<dbReference type="PANTHER" id="PTHR44688:SF16">
    <property type="entry name" value="DNA-BINDING TRANSCRIPTIONAL ACTIVATOR DEVR_DOSR"/>
    <property type="match status" value="1"/>
</dbReference>
<dbReference type="PROSITE" id="PS00622">
    <property type="entry name" value="HTH_LUXR_1"/>
    <property type="match status" value="1"/>
</dbReference>
<dbReference type="InterPro" id="IPR016032">
    <property type="entry name" value="Sig_transdc_resp-reg_C-effctor"/>
</dbReference>
<dbReference type="GO" id="GO:0003677">
    <property type="term" value="F:DNA binding"/>
    <property type="evidence" value="ECO:0007669"/>
    <property type="project" value="UniProtKB-KW"/>
</dbReference>
<evidence type="ECO:0000313" key="6">
    <source>
        <dbReference type="Proteomes" id="UP000321261"/>
    </source>
</evidence>
<evidence type="ECO:0000256" key="3">
    <source>
        <dbReference type="ARBA" id="ARBA00023163"/>
    </source>
</evidence>
<feature type="domain" description="HTH luxR-type" evidence="4">
    <location>
        <begin position="456"/>
        <end position="521"/>
    </location>
</feature>
<dbReference type="GO" id="GO:0006355">
    <property type="term" value="P:regulation of DNA-templated transcription"/>
    <property type="evidence" value="ECO:0007669"/>
    <property type="project" value="InterPro"/>
</dbReference>
<dbReference type="CDD" id="cd06170">
    <property type="entry name" value="LuxR_C_like"/>
    <property type="match status" value="1"/>
</dbReference>
<dbReference type="SUPFAM" id="SSF48452">
    <property type="entry name" value="TPR-like"/>
    <property type="match status" value="2"/>
</dbReference>
<keyword evidence="2" id="KW-0238">DNA-binding</keyword>
<dbReference type="Pfam" id="PF00196">
    <property type="entry name" value="GerE"/>
    <property type="match status" value="1"/>
</dbReference>
<dbReference type="SUPFAM" id="SSF46894">
    <property type="entry name" value="C-terminal effector domain of the bipartite response regulators"/>
    <property type="match status" value="1"/>
</dbReference>
<dbReference type="Gene3D" id="1.25.40.10">
    <property type="entry name" value="Tetratricopeptide repeat domain"/>
    <property type="match status" value="1"/>
</dbReference>
<evidence type="ECO:0000259" key="4">
    <source>
        <dbReference type="PROSITE" id="PS50043"/>
    </source>
</evidence>
<dbReference type="Proteomes" id="UP000321261">
    <property type="component" value="Unassembled WGS sequence"/>
</dbReference>
<comment type="caution">
    <text evidence="5">The sequence shown here is derived from an EMBL/GenBank/DDBJ whole genome shotgun (WGS) entry which is preliminary data.</text>
</comment>
<evidence type="ECO:0000256" key="2">
    <source>
        <dbReference type="ARBA" id="ARBA00023125"/>
    </source>
</evidence>
<proteinExistence type="predicted"/>
<evidence type="ECO:0000256" key="1">
    <source>
        <dbReference type="ARBA" id="ARBA00023015"/>
    </source>
</evidence>
<keyword evidence="6" id="KW-1185">Reference proteome</keyword>
<dbReference type="OrthoDB" id="5476461at2"/>
<name>A0A561SZX4_9PSEU</name>
<dbReference type="EMBL" id="VIWU01000001">
    <property type="protein sequence ID" value="TWF80401.1"/>
    <property type="molecule type" value="Genomic_DNA"/>
</dbReference>
<accession>A0A561SZX4</accession>
<keyword evidence="3" id="KW-0804">Transcription</keyword>
<sequence>MVEQAAADGASGTTLEALGEALYLEREYAAAAGCYERAYVAYRRERQVIAAGRAARTVAWIVGNVLGDWAVQSGWLGRFRRILAEVGEDSSEHGWALIYESFAEPDALARENLLRDAIAIGRRLGDPDVEFEALVCLGGVFLMTGRAEQGLGMIDEALAAVCAGEVAETATVDSIFCLFFWACELVTDVPRADQWMRRAAKLVQRHNVAGAFCRAHYGGILTAAGRWEEAEVQLVESTRLFDVGMPRAAALIRLADLRLRQGRLEEAAQLLAGLDTHPDAARTLAALHLACGETALARDLLERCTAGSDDAVPRVGETTRLGPLLAVLVDVHLAEGDLDSAERAARRLGRLAEAQRGPYLAAAAALARGRVCVASGQGDARGCLHSALDGFARAQLPMELATTRLELARAMEGLSPEVAVAAAKAALEAFERQGAARHADVAAALLRSLGAPVRTGPKGVGALTKRETEVLQLIGIGLSNVEIGERLFITRKTVEHHVGNTLAKLGLRNRAEAAAYVARHKPAGN</sequence>
<evidence type="ECO:0000313" key="5">
    <source>
        <dbReference type="EMBL" id="TWF80401.1"/>
    </source>
</evidence>
<protein>
    <submittedName>
        <fullName evidence="5">Regulatory LuxR family protein</fullName>
    </submittedName>
</protein>
<dbReference type="RefSeq" id="WP_147259083.1">
    <property type="nucleotide sequence ID" value="NZ_VIWU01000001.1"/>
</dbReference>
<organism evidence="5 6">
    <name type="scientific">Pseudonocardia hierapolitana</name>
    <dbReference type="NCBI Taxonomy" id="1128676"/>
    <lineage>
        <taxon>Bacteria</taxon>
        <taxon>Bacillati</taxon>
        <taxon>Actinomycetota</taxon>
        <taxon>Actinomycetes</taxon>
        <taxon>Pseudonocardiales</taxon>
        <taxon>Pseudonocardiaceae</taxon>
        <taxon>Pseudonocardia</taxon>
    </lineage>
</organism>
<keyword evidence="1" id="KW-0805">Transcription regulation</keyword>
<dbReference type="InterPro" id="IPR011990">
    <property type="entry name" value="TPR-like_helical_dom_sf"/>
</dbReference>
<dbReference type="InterPro" id="IPR000792">
    <property type="entry name" value="Tscrpt_reg_LuxR_C"/>
</dbReference>
<dbReference type="Gene3D" id="1.10.10.10">
    <property type="entry name" value="Winged helix-like DNA-binding domain superfamily/Winged helix DNA-binding domain"/>
    <property type="match status" value="1"/>
</dbReference>
<dbReference type="PANTHER" id="PTHR44688">
    <property type="entry name" value="DNA-BINDING TRANSCRIPTIONAL ACTIVATOR DEVR_DOSR"/>
    <property type="match status" value="1"/>
</dbReference>
<gene>
    <name evidence="5" type="ORF">FHX44_116344</name>
</gene>
<reference evidence="5 6" key="1">
    <citation type="submission" date="2019-06" db="EMBL/GenBank/DDBJ databases">
        <title>Sequencing the genomes of 1000 actinobacteria strains.</title>
        <authorList>
            <person name="Klenk H.-P."/>
        </authorList>
    </citation>
    <scope>NUCLEOTIDE SEQUENCE [LARGE SCALE GENOMIC DNA]</scope>
    <source>
        <strain evidence="5 6">DSM 45671</strain>
    </source>
</reference>